<dbReference type="InterPro" id="IPR019128">
    <property type="entry name" value="Dcc1"/>
</dbReference>
<protein>
    <submittedName>
        <fullName evidence="3">Sister chromatid cohesion protein dcc15 / FY16936</fullName>
    </submittedName>
</protein>
<evidence type="ECO:0000256" key="1">
    <source>
        <dbReference type="ARBA" id="ARBA00007017"/>
    </source>
</evidence>
<dbReference type="eggNOG" id="KOG0798">
    <property type="taxonomic scope" value="Eukaryota"/>
</dbReference>
<dbReference type="Proteomes" id="UP000013776">
    <property type="component" value="Unassembled WGS sequence"/>
</dbReference>
<evidence type="ECO:0000313" key="3">
    <source>
        <dbReference type="EMBL" id="CCG82394.1"/>
    </source>
</evidence>
<evidence type="ECO:0000256" key="2">
    <source>
        <dbReference type="ARBA" id="ARBA00022705"/>
    </source>
</evidence>
<dbReference type="VEuPathDB" id="FungiDB:TAPDE_002388"/>
<dbReference type="GO" id="GO:0006260">
    <property type="term" value="P:DNA replication"/>
    <property type="evidence" value="ECO:0007669"/>
    <property type="project" value="UniProtKB-KW"/>
</dbReference>
<comment type="caution">
    <text evidence="3">The sequence shown here is derived from an EMBL/GenBank/DDBJ whole genome shotgun (WGS) entry which is preliminary data.</text>
</comment>
<dbReference type="STRING" id="1097556.R4XG82"/>
<dbReference type="GO" id="GO:0000785">
    <property type="term" value="C:chromatin"/>
    <property type="evidence" value="ECO:0007669"/>
    <property type="project" value="TreeGrafter"/>
</dbReference>
<reference evidence="3 4" key="1">
    <citation type="journal article" date="2013" name="MBio">
        <title>Genome sequencing of the plant pathogen Taphrina deformans, the causal agent of peach leaf curl.</title>
        <authorList>
            <person name="Cisse O.H."/>
            <person name="Almeida J.M.G.C.F."/>
            <person name="Fonseca A."/>
            <person name="Kumar A.A."/>
            <person name="Salojaervi J."/>
            <person name="Overmyer K."/>
            <person name="Hauser P.M."/>
            <person name="Pagni M."/>
        </authorList>
    </citation>
    <scope>NUCLEOTIDE SEQUENCE [LARGE SCALE GENOMIC DNA]</scope>
    <source>
        <strain evidence="4">PYCC 5710 / ATCC 11124 / CBS 356.35 / IMI 108563 / JCM 9778 / NBRC 8474</strain>
    </source>
</reference>
<proteinExistence type="inferred from homology"/>
<keyword evidence="4" id="KW-1185">Reference proteome</keyword>
<dbReference type="OrthoDB" id="276989at2759"/>
<dbReference type="AlphaFoldDB" id="R4XG82"/>
<comment type="similarity">
    <text evidence="1">Belongs to the DCC1 family.</text>
</comment>
<name>R4XG82_TAPDE</name>
<evidence type="ECO:0000313" key="4">
    <source>
        <dbReference type="Proteomes" id="UP000013776"/>
    </source>
</evidence>
<accession>R4XG82</accession>
<dbReference type="PANTHER" id="PTHR13395:SF6">
    <property type="entry name" value="SISTER CHROMATID COHESION PROTEIN DCC1"/>
    <property type="match status" value="1"/>
</dbReference>
<dbReference type="EMBL" id="CAHR02000083">
    <property type="protein sequence ID" value="CCG82394.1"/>
    <property type="molecule type" value="Genomic_DNA"/>
</dbReference>
<dbReference type="Pfam" id="PF09724">
    <property type="entry name" value="Dcc1"/>
    <property type="match status" value="1"/>
</dbReference>
<dbReference type="PANTHER" id="PTHR13395">
    <property type="entry name" value="SISTER CHROMATID COHESION PROTEIN DCC1-RELATED"/>
    <property type="match status" value="1"/>
</dbReference>
<dbReference type="GO" id="GO:0031390">
    <property type="term" value="C:Ctf18 RFC-like complex"/>
    <property type="evidence" value="ECO:0007669"/>
    <property type="project" value="InterPro"/>
</dbReference>
<organism evidence="3 4">
    <name type="scientific">Taphrina deformans (strain PYCC 5710 / ATCC 11124 / CBS 356.35 / IMI 108563 / JCM 9778 / NBRC 8474)</name>
    <name type="common">Peach leaf curl fungus</name>
    <name type="synonym">Lalaria deformans</name>
    <dbReference type="NCBI Taxonomy" id="1097556"/>
    <lineage>
        <taxon>Eukaryota</taxon>
        <taxon>Fungi</taxon>
        <taxon>Dikarya</taxon>
        <taxon>Ascomycota</taxon>
        <taxon>Taphrinomycotina</taxon>
        <taxon>Taphrinomycetes</taxon>
        <taxon>Taphrinales</taxon>
        <taxon>Taphrinaceae</taxon>
        <taxon>Taphrina</taxon>
    </lineage>
</organism>
<sequence>MSAAAEVMFHRSSPEQYILVQVTPEILDQELFIKPVSSNSTVLCTNSSTYQLKDVQQSNSLLFLSSSAPEKLQVQGEAASWLEAVLKLKPKIDLSCVPIFDGGQAIGVQGITQDVLFSRLPASNAEIHGALHKNLCINLHDGYVRLEPDYVLKLLKLLVDTIVAEGLDLNALESNHVLKLTYEDNENQDVLAFLLDRFSVHTTKSEAAHARTGIDGLEVARYTGTATLSLHANSPIGTTRFAALWAQATPLPFQQYCKDFQILGGHYIQPVSTQIQYFASDELSVDGKQRIVQLLDVKERWLESEMLPFLLELEGGQKVAQSLIMKHARKVKVGKTTFIERRGK</sequence>
<keyword evidence="2" id="KW-0235">DNA replication</keyword>
<gene>
    <name evidence="3" type="ORF">TAPDE_002388</name>
</gene>
<dbReference type="GO" id="GO:0034088">
    <property type="term" value="P:maintenance of mitotic sister chromatid cohesion"/>
    <property type="evidence" value="ECO:0007669"/>
    <property type="project" value="TreeGrafter"/>
</dbReference>
<dbReference type="GO" id="GO:0000775">
    <property type="term" value="C:chromosome, centromeric region"/>
    <property type="evidence" value="ECO:0007669"/>
    <property type="project" value="TreeGrafter"/>
</dbReference>